<protein>
    <submittedName>
        <fullName evidence="1">Uncharacterized protein</fullName>
    </submittedName>
</protein>
<evidence type="ECO:0000313" key="1">
    <source>
        <dbReference type="EMBL" id="KAG2307395.1"/>
    </source>
</evidence>
<organism evidence="1 2">
    <name type="scientific">Brassica carinata</name>
    <name type="common">Ethiopian mustard</name>
    <name type="synonym">Abyssinian cabbage</name>
    <dbReference type="NCBI Taxonomy" id="52824"/>
    <lineage>
        <taxon>Eukaryota</taxon>
        <taxon>Viridiplantae</taxon>
        <taxon>Streptophyta</taxon>
        <taxon>Embryophyta</taxon>
        <taxon>Tracheophyta</taxon>
        <taxon>Spermatophyta</taxon>
        <taxon>Magnoliopsida</taxon>
        <taxon>eudicotyledons</taxon>
        <taxon>Gunneridae</taxon>
        <taxon>Pentapetalae</taxon>
        <taxon>rosids</taxon>
        <taxon>malvids</taxon>
        <taxon>Brassicales</taxon>
        <taxon>Brassicaceae</taxon>
        <taxon>Brassiceae</taxon>
        <taxon>Brassica</taxon>
    </lineage>
</organism>
<dbReference type="AlphaFoldDB" id="A0A8X7V8L0"/>
<sequence length="175" mass="19870">MSPDPHEPPDPPDLGSVMVESNLVIVSFEYDASPESYNEEDSSKTPTDYDNETNLFRDVGVEEEEGAEFWRYPAETCEPKGLLPGPPEFTVMLNLSSLQRDEVKGLRKMDVFKQISLGVALYIHLKLKTFLEANPWNGEKGFADSKKLNNLLKKINVRDSVKMKFFLNLVALRED</sequence>
<keyword evidence="2" id="KW-1185">Reference proteome</keyword>
<evidence type="ECO:0000313" key="2">
    <source>
        <dbReference type="Proteomes" id="UP000886595"/>
    </source>
</evidence>
<comment type="caution">
    <text evidence="1">The sequence shown here is derived from an EMBL/GenBank/DDBJ whole genome shotgun (WGS) entry which is preliminary data.</text>
</comment>
<reference evidence="1 2" key="1">
    <citation type="submission" date="2020-02" db="EMBL/GenBank/DDBJ databases">
        <authorList>
            <person name="Ma Q."/>
            <person name="Huang Y."/>
            <person name="Song X."/>
            <person name="Pei D."/>
        </authorList>
    </citation>
    <scope>NUCLEOTIDE SEQUENCE [LARGE SCALE GENOMIC DNA]</scope>
    <source>
        <strain evidence="1">Sxm20200214</strain>
        <tissue evidence="1">Leaf</tissue>
    </source>
</reference>
<accession>A0A8X7V8L0</accession>
<name>A0A8X7V8L0_BRACI</name>
<proteinExistence type="predicted"/>
<gene>
    <name evidence="1" type="ORF">Bca52824_027143</name>
</gene>
<dbReference type="Proteomes" id="UP000886595">
    <property type="component" value="Unassembled WGS sequence"/>
</dbReference>
<dbReference type="EMBL" id="JAAMPC010000006">
    <property type="protein sequence ID" value="KAG2307395.1"/>
    <property type="molecule type" value="Genomic_DNA"/>
</dbReference>